<dbReference type="GO" id="GO:0046452">
    <property type="term" value="P:dihydrofolate metabolic process"/>
    <property type="evidence" value="ECO:0007669"/>
    <property type="project" value="TreeGrafter"/>
</dbReference>
<dbReference type="InterPro" id="IPR017925">
    <property type="entry name" value="DHFR_CS"/>
</dbReference>
<dbReference type="PRINTS" id="PR00070">
    <property type="entry name" value="DHFR"/>
</dbReference>
<evidence type="ECO:0000256" key="1">
    <source>
        <dbReference type="ARBA" id="ARBA00004903"/>
    </source>
</evidence>
<dbReference type="GO" id="GO:0004146">
    <property type="term" value="F:dihydrofolate reductase activity"/>
    <property type="evidence" value="ECO:0007669"/>
    <property type="project" value="UniProtKB-EC"/>
</dbReference>
<keyword evidence="10" id="KW-1185">Reference proteome</keyword>
<dbReference type="GO" id="GO:0050661">
    <property type="term" value="F:NADP binding"/>
    <property type="evidence" value="ECO:0007669"/>
    <property type="project" value="InterPro"/>
</dbReference>
<dbReference type="Proteomes" id="UP000009072">
    <property type="component" value="Chromosome"/>
</dbReference>
<dbReference type="InterPro" id="IPR012259">
    <property type="entry name" value="DHFR"/>
</dbReference>
<dbReference type="PROSITE" id="PS51330">
    <property type="entry name" value="DHFR_2"/>
    <property type="match status" value="1"/>
</dbReference>
<dbReference type="InterPro" id="IPR001796">
    <property type="entry name" value="DHFR_dom"/>
</dbReference>
<evidence type="ECO:0000259" key="8">
    <source>
        <dbReference type="PROSITE" id="PS51330"/>
    </source>
</evidence>
<evidence type="ECO:0000313" key="9">
    <source>
        <dbReference type="EMBL" id="AAT27521.1"/>
    </source>
</evidence>
<evidence type="ECO:0000256" key="5">
    <source>
        <dbReference type="ARBA" id="ARBA00022857"/>
    </source>
</evidence>
<comment type="pathway">
    <text evidence="1">Cofactor biosynthesis; tetrahydrofolate biosynthesis; 5,6,7,8-tetrahydrofolate from 7,8-dihydrofolate: step 1/1.</text>
</comment>
<evidence type="ECO:0000256" key="3">
    <source>
        <dbReference type="ARBA" id="ARBA00012856"/>
    </source>
</evidence>
<proteinExistence type="inferred from homology"/>
<protein>
    <recommendedName>
        <fullName evidence="3">dihydrofolate reductase</fullName>
        <ecNumber evidence="3">1.5.1.3</ecNumber>
    </recommendedName>
</protein>
<name>Q6KIQ5_MYCM1</name>
<dbReference type="GO" id="GO:0006730">
    <property type="term" value="P:one-carbon metabolic process"/>
    <property type="evidence" value="ECO:0007669"/>
    <property type="project" value="UniProtKB-KW"/>
</dbReference>
<evidence type="ECO:0000256" key="7">
    <source>
        <dbReference type="RuleBase" id="RU004474"/>
    </source>
</evidence>
<evidence type="ECO:0000256" key="6">
    <source>
        <dbReference type="ARBA" id="ARBA00023002"/>
    </source>
</evidence>
<dbReference type="SUPFAM" id="SSF53597">
    <property type="entry name" value="Dihydrofolate reductase-like"/>
    <property type="match status" value="1"/>
</dbReference>
<dbReference type="AlphaFoldDB" id="Q6KIQ5"/>
<dbReference type="Pfam" id="PF00186">
    <property type="entry name" value="DHFR_1"/>
    <property type="match status" value="1"/>
</dbReference>
<dbReference type="Gene3D" id="3.40.430.10">
    <property type="entry name" value="Dihydrofolate Reductase, subunit A"/>
    <property type="match status" value="1"/>
</dbReference>
<evidence type="ECO:0000313" key="10">
    <source>
        <dbReference type="Proteomes" id="UP000009072"/>
    </source>
</evidence>
<dbReference type="InterPro" id="IPR024072">
    <property type="entry name" value="DHFR-like_dom_sf"/>
</dbReference>
<dbReference type="HOGENOM" id="CLU_043966_5_2_14"/>
<dbReference type="EC" id="1.5.1.3" evidence="3"/>
<dbReference type="STRING" id="267748.MMOB0350"/>
<dbReference type="OrthoDB" id="9804315at2"/>
<dbReference type="KEGG" id="mmo:MMOB0350"/>
<reference evidence="9 10" key="1">
    <citation type="journal article" date="2004" name="Genome Res.">
        <title>The complete genome and proteome of Mycoplasma mobile.</title>
        <authorList>
            <person name="Jaffe J.D."/>
            <person name="Stange-Thomann N."/>
            <person name="Smith C."/>
            <person name="DeCaprio D."/>
            <person name="Fisher S."/>
            <person name="Butler J."/>
            <person name="Calvo S."/>
            <person name="Elkins T."/>
            <person name="FitzGerald M.G."/>
            <person name="Hafez N."/>
            <person name="Kodira C.D."/>
            <person name="Major J."/>
            <person name="Wang S."/>
            <person name="Wilkinson J."/>
            <person name="Nicol R."/>
            <person name="Nusbaum C."/>
            <person name="Birren B."/>
            <person name="Berg H.C."/>
            <person name="Church G.M."/>
        </authorList>
    </citation>
    <scope>NUCLEOTIDE SEQUENCE [LARGE SCALE GENOMIC DNA]</scope>
    <source>
        <strain evidence="10">ATCC 43663 / 163K / NCTC 11711</strain>
    </source>
</reference>
<dbReference type="PROSITE" id="PS00075">
    <property type="entry name" value="DHFR_1"/>
    <property type="match status" value="1"/>
</dbReference>
<gene>
    <name evidence="9" type="primary">dhfR</name>
    <name evidence="9" type="ordered locus">MMOB0350</name>
</gene>
<sequence>MIKLIVAIDPNNLIGSGTQMPWHIKEEFKHFKETTLNHALLFGQNTFTNLPSKLANRISYVFGFTKTPSADFSITSEQELQNLFDKFRNSEEILFISGGKYIYETYFHEAEELIVSELKNIQNGDVYLNWDLSNYKKTLLKEFEEFNVYSYKKKFNV</sequence>
<dbReference type="GO" id="GO:0005829">
    <property type="term" value="C:cytosol"/>
    <property type="evidence" value="ECO:0007669"/>
    <property type="project" value="TreeGrafter"/>
</dbReference>
<evidence type="ECO:0000256" key="4">
    <source>
        <dbReference type="ARBA" id="ARBA00022563"/>
    </source>
</evidence>
<organism evidence="9 10">
    <name type="scientific">Mycoplasma mobile (strain ATCC 43663 / 163K / NCTC 11711)</name>
    <name type="common">Mesomycoplasma mobile</name>
    <dbReference type="NCBI Taxonomy" id="267748"/>
    <lineage>
        <taxon>Bacteria</taxon>
        <taxon>Bacillati</taxon>
        <taxon>Mycoplasmatota</taxon>
        <taxon>Mycoplasmoidales</taxon>
        <taxon>Metamycoplasmataceae</taxon>
        <taxon>Mesomycoplasma</taxon>
    </lineage>
</organism>
<dbReference type="CDD" id="cd00209">
    <property type="entry name" value="DHFR"/>
    <property type="match status" value="1"/>
</dbReference>
<evidence type="ECO:0000256" key="2">
    <source>
        <dbReference type="ARBA" id="ARBA00009539"/>
    </source>
</evidence>
<dbReference type="UniPathway" id="UPA00077">
    <property type="reaction ID" value="UER00158"/>
</dbReference>
<feature type="domain" description="DHFR" evidence="8">
    <location>
        <begin position="1"/>
        <end position="157"/>
    </location>
</feature>
<accession>Q6KIQ5</accession>
<comment type="similarity">
    <text evidence="2 7">Belongs to the dihydrofolate reductase family.</text>
</comment>
<keyword evidence="6 9" id="KW-0560">Oxidoreductase</keyword>
<keyword evidence="4" id="KW-0554">One-carbon metabolism</keyword>
<dbReference type="PANTHER" id="PTHR48069:SF3">
    <property type="entry name" value="DIHYDROFOLATE REDUCTASE"/>
    <property type="match status" value="1"/>
</dbReference>
<dbReference type="eggNOG" id="COG0262">
    <property type="taxonomic scope" value="Bacteria"/>
</dbReference>
<dbReference type="GO" id="GO:0046654">
    <property type="term" value="P:tetrahydrofolate biosynthetic process"/>
    <property type="evidence" value="ECO:0007669"/>
    <property type="project" value="UniProtKB-UniPathway"/>
</dbReference>
<dbReference type="RefSeq" id="WP_011264555.1">
    <property type="nucleotide sequence ID" value="NC_006908.1"/>
</dbReference>
<dbReference type="EMBL" id="AE017308">
    <property type="protein sequence ID" value="AAT27521.1"/>
    <property type="molecule type" value="Genomic_DNA"/>
</dbReference>
<dbReference type="PANTHER" id="PTHR48069">
    <property type="entry name" value="DIHYDROFOLATE REDUCTASE"/>
    <property type="match status" value="1"/>
</dbReference>
<dbReference type="GO" id="GO:0046655">
    <property type="term" value="P:folic acid metabolic process"/>
    <property type="evidence" value="ECO:0007669"/>
    <property type="project" value="TreeGrafter"/>
</dbReference>
<keyword evidence="5" id="KW-0521">NADP</keyword>